<dbReference type="GO" id="GO:0004853">
    <property type="term" value="F:uroporphyrinogen decarboxylase activity"/>
    <property type="evidence" value="ECO:0007669"/>
    <property type="project" value="InterPro"/>
</dbReference>
<dbReference type="Proteomes" id="UP000184245">
    <property type="component" value="Unassembled WGS sequence"/>
</dbReference>
<dbReference type="Gene3D" id="3.20.20.210">
    <property type="match status" value="1"/>
</dbReference>
<dbReference type="SUPFAM" id="SSF51726">
    <property type="entry name" value="UROD/MetE-like"/>
    <property type="match status" value="1"/>
</dbReference>
<dbReference type="OrthoDB" id="1957997at2"/>
<dbReference type="AlphaFoldDB" id="A0A1M5ADF3"/>
<evidence type="ECO:0000259" key="1">
    <source>
        <dbReference type="Pfam" id="PF01208"/>
    </source>
</evidence>
<dbReference type="STRING" id="1122155.SAMN02745158_03139"/>
<dbReference type="RefSeq" id="WP_072853426.1">
    <property type="nucleotide sequence ID" value="NZ_FQVI01000019.1"/>
</dbReference>
<sequence>MTRRENVILAMKHQETLWIPNNITDCDIVLQQAVQERYEGRTEGRDEFGVEYEYNLEANGPVQKVGTRAVSCVEEWKKEIVFPNVEDRDWEALAARDTAGWDRENKFSIVQLFNGMFERAHLMMGFEDVLCALLEEPEIMEDWFREFTDYRLRLIRQIGKYYKPDAIMVFDDYSAKESMMMSLSTWRELIKPQLKRMVDTAHEMGMFYILHCCGFMRPMIEDFIELGVDAVHPVQISNHPEELKAKYGKDLCFCGGFNNVEILDREDVTPKESREEIRRVFQRVAPGGSFVAWKPFFCKHPQIFFEELRPLVTEKMREYGAEIPPELQ</sequence>
<dbReference type="InterPro" id="IPR052024">
    <property type="entry name" value="Methanogen_methyltrans"/>
</dbReference>
<feature type="domain" description="Uroporphyrinogen decarboxylase (URO-D)" evidence="1">
    <location>
        <begin position="117"/>
        <end position="287"/>
    </location>
</feature>
<reference evidence="2 3" key="1">
    <citation type="submission" date="2016-11" db="EMBL/GenBank/DDBJ databases">
        <authorList>
            <person name="Jaros S."/>
            <person name="Januszkiewicz K."/>
            <person name="Wedrychowicz H."/>
        </authorList>
    </citation>
    <scope>NUCLEOTIDE SEQUENCE [LARGE SCALE GENOMIC DNA]</scope>
    <source>
        <strain evidence="2 3">DSM 17459</strain>
    </source>
</reference>
<accession>A0A1M5ADF3</accession>
<protein>
    <submittedName>
        <fullName evidence="2">Uroporphyrinogen decarboxylase (URO-D)</fullName>
    </submittedName>
</protein>
<name>A0A1M5ADF3_9CLOT</name>
<organism evidence="2 3">
    <name type="scientific">Lactonifactor longoviformis DSM 17459</name>
    <dbReference type="NCBI Taxonomy" id="1122155"/>
    <lineage>
        <taxon>Bacteria</taxon>
        <taxon>Bacillati</taxon>
        <taxon>Bacillota</taxon>
        <taxon>Clostridia</taxon>
        <taxon>Eubacteriales</taxon>
        <taxon>Clostridiaceae</taxon>
        <taxon>Lactonifactor</taxon>
    </lineage>
</organism>
<gene>
    <name evidence="2" type="ORF">SAMN02745158_03139</name>
</gene>
<dbReference type="InterPro" id="IPR038071">
    <property type="entry name" value="UROD/MetE-like_sf"/>
</dbReference>
<dbReference type="EMBL" id="FQVI01000019">
    <property type="protein sequence ID" value="SHF27942.1"/>
    <property type="molecule type" value="Genomic_DNA"/>
</dbReference>
<evidence type="ECO:0000313" key="3">
    <source>
        <dbReference type="Proteomes" id="UP000184245"/>
    </source>
</evidence>
<dbReference type="GO" id="GO:0006779">
    <property type="term" value="P:porphyrin-containing compound biosynthetic process"/>
    <property type="evidence" value="ECO:0007669"/>
    <property type="project" value="InterPro"/>
</dbReference>
<dbReference type="InterPro" id="IPR000257">
    <property type="entry name" value="Uroporphyrinogen_deCOase"/>
</dbReference>
<dbReference type="PANTHER" id="PTHR47099">
    <property type="entry name" value="METHYLCOBAMIDE:COM METHYLTRANSFERASE MTBA"/>
    <property type="match status" value="1"/>
</dbReference>
<keyword evidence="3" id="KW-1185">Reference proteome</keyword>
<dbReference type="PANTHER" id="PTHR47099:SF1">
    <property type="entry name" value="METHYLCOBAMIDE:COM METHYLTRANSFERASE MTBA"/>
    <property type="match status" value="1"/>
</dbReference>
<proteinExistence type="predicted"/>
<dbReference type="Pfam" id="PF01208">
    <property type="entry name" value="URO-D"/>
    <property type="match status" value="1"/>
</dbReference>
<evidence type="ECO:0000313" key="2">
    <source>
        <dbReference type="EMBL" id="SHF27942.1"/>
    </source>
</evidence>